<evidence type="ECO:0000313" key="1">
    <source>
        <dbReference type="EMBL" id="MBB5015758.1"/>
    </source>
</evidence>
<dbReference type="RefSeq" id="WP_183948428.1">
    <property type="nucleotide sequence ID" value="NZ_JACHHX010000010.1"/>
</dbReference>
<keyword evidence="2" id="KW-1185">Reference proteome</keyword>
<gene>
    <name evidence="1" type="ORF">HNQ58_001666</name>
</gene>
<name>A0A7W7Y0B5_9GAMM</name>
<proteinExistence type="predicted"/>
<evidence type="ECO:0000313" key="2">
    <source>
        <dbReference type="Proteomes" id="UP000519004"/>
    </source>
</evidence>
<dbReference type="Proteomes" id="UP000519004">
    <property type="component" value="Unassembled WGS sequence"/>
</dbReference>
<protein>
    <submittedName>
        <fullName evidence="1">Uncharacterized protein</fullName>
    </submittedName>
</protein>
<sequence>MHTRPTSILAALVAIAAFAVVAVLTGGRPVVGAASGGTEPSDSVLETVELARERLGQVELRGRQSLRLQLTMPYFSFGGRQPRQET</sequence>
<reference evidence="1 2" key="1">
    <citation type="submission" date="2020-08" db="EMBL/GenBank/DDBJ databases">
        <title>Genomic Encyclopedia of Type Strains, Phase IV (KMG-IV): sequencing the most valuable type-strain genomes for metagenomic binning, comparative biology and taxonomic classification.</title>
        <authorList>
            <person name="Goeker M."/>
        </authorList>
    </citation>
    <scope>NUCLEOTIDE SEQUENCE [LARGE SCALE GENOMIC DNA]</scope>
    <source>
        <strain evidence="1 2">DSM 25897</strain>
    </source>
</reference>
<accession>A0A7W7Y0B5</accession>
<comment type="caution">
    <text evidence="1">The sequence shown here is derived from an EMBL/GenBank/DDBJ whole genome shotgun (WGS) entry which is preliminary data.</text>
</comment>
<dbReference type="AlphaFoldDB" id="A0A7W7Y0B5"/>
<organism evidence="1 2">
    <name type="scientific">Rehaibacterium terrae</name>
    <dbReference type="NCBI Taxonomy" id="1341696"/>
    <lineage>
        <taxon>Bacteria</taxon>
        <taxon>Pseudomonadati</taxon>
        <taxon>Pseudomonadota</taxon>
        <taxon>Gammaproteobacteria</taxon>
        <taxon>Lysobacterales</taxon>
        <taxon>Lysobacteraceae</taxon>
        <taxon>Rehaibacterium</taxon>
    </lineage>
</organism>
<dbReference type="EMBL" id="JACHHX010000010">
    <property type="protein sequence ID" value="MBB5015758.1"/>
    <property type="molecule type" value="Genomic_DNA"/>
</dbReference>